<accession>A0A0B6RVT3</accession>
<gene>
    <name evidence="2" type="ORF">BGL_1c17500</name>
</gene>
<dbReference type="HOGENOM" id="CLU_2153572_0_0_4"/>
<keyword evidence="3" id="KW-1185">Reference proteome</keyword>
<evidence type="ECO:0000256" key="1">
    <source>
        <dbReference type="SAM" id="Phobius"/>
    </source>
</evidence>
<keyword evidence="1" id="KW-1133">Transmembrane helix</keyword>
<evidence type="ECO:0000313" key="3">
    <source>
        <dbReference type="Proteomes" id="UP000031838"/>
    </source>
</evidence>
<reference evidence="2 3" key="2">
    <citation type="journal article" date="2016" name="Appl. Microbiol. Biotechnol.">
        <title>Mutations improving production and secretion of extracellular lipase by Burkholderia glumae PG1.</title>
        <authorList>
            <person name="Knapp A."/>
            <person name="Voget S."/>
            <person name="Gao R."/>
            <person name="Zaburannyi N."/>
            <person name="Krysciak D."/>
            <person name="Breuer M."/>
            <person name="Hauer B."/>
            <person name="Streit W.R."/>
            <person name="Muller R."/>
            <person name="Daniel R."/>
            <person name="Jaeger K.E."/>
        </authorList>
    </citation>
    <scope>NUCLEOTIDE SEQUENCE [LARGE SCALE GENOMIC DNA]</scope>
    <source>
        <strain evidence="2 3">PG1</strain>
    </source>
</reference>
<organism evidence="2 3">
    <name type="scientific">Burkholderia plantarii</name>
    <dbReference type="NCBI Taxonomy" id="41899"/>
    <lineage>
        <taxon>Bacteria</taxon>
        <taxon>Pseudomonadati</taxon>
        <taxon>Pseudomonadota</taxon>
        <taxon>Betaproteobacteria</taxon>
        <taxon>Burkholderiales</taxon>
        <taxon>Burkholderiaceae</taxon>
        <taxon>Burkholderia</taxon>
    </lineage>
</organism>
<proteinExistence type="predicted"/>
<feature type="transmembrane region" description="Helical" evidence="1">
    <location>
        <begin position="39"/>
        <end position="63"/>
    </location>
</feature>
<protein>
    <submittedName>
        <fullName evidence="2">Uncharacterized protein</fullName>
    </submittedName>
</protein>
<dbReference type="Proteomes" id="UP000031838">
    <property type="component" value="Chromosome 1"/>
</dbReference>
<keyword evidence="1" id="KW-0812">Transmembrane</keyword>
<dbReference type="KEGG" id="bgp:BGL_1c17500"/>
<dbReference type="EMBL" id="CP002580">
    <property type="protein sequence ID" value="AJK46259.1"/>
    <property type="molecule type" value="Genomic_DNA"/>
</dbReference>
<keyword evidence="1" id="KW-0472">Membrane</keyword>
<evidence type="ECO:0000313" key="2">
    <source>
        <dbReference type="EMBL" id="AJK46259.1"/>
    </source>
</evidence>
<feature type="transmembrane region" description="Helical" evidence="1">
    <location>
        <begin position="69"/>
        <end position="90"/>
    </location>
</feature>
<reference evidence="3" key="1">
    <citation type="submission" date="2011-03" db="EMBL/GenBank/DDBJ databases">
        <authorList>
            <person name="Voget S."/>
            <person name="Streit W.R."/>
            <person name="Jaeger K.E."/>
            <person name="Daniel R."/>
        </authorList>
    </citation>
    <scope>NUCLEOTIDE SEQUENCE [LARGE SCALE GENOMIC DNA]</scope>
    <source>
        <strain evidence="3">PG1</strain>
    </source>
</reference>
<feature type="transmembrane region" description="Helical" evidence="1">
    <location>
        <begin position="12"/>
        <end position="32"/>
    </location>
</feature>
<sequence length="115" mass="12267">MEGAVDYVRYLTGPLSVFAAGAAGSLVRVVVVPPANRRLMFAHIIIGALMALFVAPAVVEYWLRGDSIALQRGVALVIGTAGPIVAEIAIRVIQRRGDRVAEELLDRVAGSEEKE</sequence>
<dbReference type="AlphaFoldDB" id="A0A0B6RVT3"/>
<name>A0A0B6RVT3_BURPL</name>